<evidence type="ECO:0000259" key="2">
    <source>
        <dbReference type="Pfam" id="PF11741"/>
    </source>
</evidence>
<organism evidence="3 4">
    <name type="scientific">Nodularia harveyana UHCC-0300</name>
    <dbReference type="NCBI Taxonomy" id="2974287"/>
    <lineage>
        <taxon>Bacteria</taxon>
        <taxon>Bacillati</taxon>
        <taxon>Cyanobacteriota</taxon>
        <taxon>Cyanophyceae</taxon>
        <taxon>Nostocales</taxon>
        <taxon>Nodulariaceae</taxon>
        <taxon>Nodularia</taxon>
    </lineage>
</organism>
<evidence type="ECO:0000313" key="3">
    <source>
        <dbReference type="EMBL" id="MEA5582987.1"/>
    </source>
</evidence>
<dbReference type="Proteomes" id="UP001302120">
    <property type="component" value="Unassembled WGS sequence"/>
</dbReference>
<dbReference type="Gene3D" id="2.60.40.3500">
    <property type="match status" value="1"/>
</dbReference>
<gene>
    <name evidence="3" type="ORF">VB620_16765</name>
</gene>
<dbReference type="Pfam" id="PF11741">
    <property type="entry name" value="AMIN"/>
    <property type="match status" value="1"/>
</dbReference>
<comment type="caution">
    <text evidence="3">The sequence shown here is derived from an EMBL/GenBank/DDBJ whole genome shotgun (WGS) entry which is preliminary data.</text>
</comment>
<protein>
    <submittedName>
        <fullName evidence="3">AMIN domain-containing protein</fullName>
    </submittedName>
</protein>
<sequence length="225" mass="25328">MYKGLSIRQFSQYSQRFLALYAVMSLQTGISVAAPVAKLDNWRFDPETIKLEINLSANTTPEYFYLAEPPRLVVDLPNTQLGYVPTVQNYWGAIQRIRVSQLNETVTRIVLDLAAGNFVDPNQIQLQLVSRQNPTRWVLSPRITSYTPPAQNGNFLSRPNLPPTNYLQLPSTLPLTTPNPQQPFVTVPPLTPRNSPLPPGSFPQQPDVSNIRVIEFGQPLPKTNY</sequence>
<feature type="domain" description="AMIN" evidence="2">
    <location>
        <begin position="39"/>
        <end position="139"/>
    </location>
</feature>
<dbReference type="InterPro" id="IPR021731">
    <property type="entry name" value="AMIN_dom"/>
</dbReference>
<feature type="compositionally biased region" description="Pro residues" evidence="1">
    <location>
        <begin position="189"/>
        <end position="201"/>
    </location>
</feature>
<evidence type="ECO:0000256" key="1">
    <source>
        <dbReference type="SAM" id="MobiDB-lite"/>
    </source>
</evidence>
<accession>A0ABU5UHE7</accession>
<dbReference type="EMBL" id="JAYGHG010000032">
    <property type="protein sequence ID" value="MEA5582987.1"/>
    <property type="molecule type" value="Genomic_DNA"/>
</dbReference>
<reference evidence="3 4" key="1">
    <citation type="submission" date="2023-12" db="EMBL/GenBank/DDBJ databases">
        <title>Baltic Sea Cyanobacteria.</title>
        <authorList>
            <person name="Delbaje E."/>
            <person name="Fewer D.P."/>
            <person name="Shishido T.K."/>
        </authorList>
    </citation>
    <scope>NUCLEOTIDE SEQUENCE [LARGE SCALE GENOMIC DNA]</scope>
    <source>
        <strain evidence="3 4">UHCC-0300</strain>
    </source>
</reference>
<name>A0ABU5UHE7_9CYAN</name>
<keyword evidence="4" id="KW-1185">Reference proteome</keyword>
<proteinExistence type="predicted"/>
<evidence type="ECO:0000313" key="4">
    <source>
        <dbReference type="Proteomes" id="UP001302120"/>
    </source>
</evidence>
<feature type="region of interest" description="Disordered" evidence="1">
    <location>
        <begin position="175"/>
        <end position="209"/>
    </location>
</feature>
<dbReference type="RefSeq" id="WP_323197297.1">
    <property type="nucleotide sequence ID" value="NZ_JAYGHG010000032.1"/>
</dbReference>